<feature type="transmembrane region" description="Helical" evidence="5">
    <location>
        <begin position="296"/>
        <end position="317"/>
    </location>
</feature>
<dbReference type="GO" id="GO:0005886">
    <property type="term" value="C:plasma membrane"/>
    <property type="evidence" value="ECO:0007669"/>
    <property type="project" value="UniProtKB-SubCell"/>
</dbReference>
<feature type="region of interest" description="Disordered" evidence="6">
    <location>
        <begin position="1"/>
        <end position="24"/>
    </location>
</feature>
<feature type="transmembrane region" description="Helical" evidence="5">
    <location>
        <begin position="181"/>
        <end position="204"/>
    </location>
</feature>
<organism evidence="7 8">
    <name type="scientific">Helcobacillus massiliensis</name>
    <dbReference type="NCBI Taxonomy" id="521392"/>
    <lineage>
        <taxon>Bacteria</taxon>
        <taxon>Bacillati</taxon>
        <taxon>Actinomycetota</taxon>
        <taxon>Actinomycetes</taxon>
        <taxon>Micrococcales</taxon>
        <taxon>Dermabacteraceae</taxon>
        <taxon>Helcobacillus</taxon>
    </lineage>
</organism>
<keyword evidence="1 5" id="KW-1003">Cell membrane</keyword>
<dbReference type="GO" id="GO:0005576">
    <property type="term" value="C:extracellular region"/>
    <property type="evidence" value="ECO:0007669"/>
    <property type="project" value="TreeGrafter"/>
</dbReference>
<protein>
    <recommendedName>
        <fullName evidence="5">UPF0182 protein FHX50_000328</fullName>
    </recommendedName>
</protein>
<keyword evidence="2 5" id="KW-0812">Transmembrane</keyword>
<keyword evidence="8" id="KW-1185">Reference proteome</keyword>
<comment type="caution">
    <text evidence="7">The sequence shown here is derived from an EMBL/GenBank/DDBJ whole genome shotgun (WGS) entry which is preliminary data.</text>
</comment>
<feature type="transmembrane region" description="Helical" evidence="5">
    <location>
        <begin position="271"/>
        <end position="289"/>
    </location>
</feature>
<keyword evidence="3 5" id="KW-1133">Transmembrane helix</keyword>
<evidence type="ECO:0000256" key="6">
    <source>
        <dbReference type="SAM" id="MobiDB-lite"/>
    </source>
</evidence>
<comment type="subcellular location">
    <subcellularLocation>
        <location evidence="5">Cell membrane</location>
        <topology evidence="5">Multi-pass membrane protein</topology>
    </subcellularLocation>
</comment>
<feature type="transmembrane region" description="Helical" evidence="5">
    <location>
        <begin position="70"/>
        <end position="90"/>
    </location>
</feature>
<evidence type="ECO:0000256" key="3">
    <source>
        <dbReference type="ARBA" id="ARBA00022989"/>
    </source>
</evidence>
<feature type="transmembrane region" description="Helical" evidence="5">
    <location>
        <begin position="34"/>
        <end position="58"/>
    </location>
</feature>
<dbReference type="PANTHER" id="PTHR39344">
    <property type="entry name" value="UPF0182 PROTEIN SLL1060"/>
    <property type="match status" value="1"/>
</dbReference>
<proteinExistence type="inferred from homology"/>
<gene>
    <name evidence="7" type="ORF">FHX50_000328</name>
</gene>
<evidence type="ECO:0000256" key="2">
    <source>
        <dbReference type="ARBA" id="ARBA00022692"/>
    </source>
</evidence>
<dbReference type="HAMAP" id="MF_01600">
    <property type="entry name" value="UPF0182"/>
    <property type="match status" value="1"/>
</dbReference>
<evidence type="ECO:0000256" key="4">
    <source>
        <dbReference type="ARBA" id="ARBA00023136"/>
    </source>
</evidence>
<evidence type="ECO:0000256" key="1">
    <source>
        <dbReference type="ARBA" id="ARBA00022475"/>
    </source>
</evidence>
<comment type="similarity">
    <text evidence="5">Belongs to the UPF0182 family.</text>
</comment>
<dbReference type="Pfam" id="PF03699">
    <property type="entry name" value="UPF0182"/>
    <property type="match status" value="1"/>
</dbReference>
<evidence type="ECO:0000256" key="5">
    <source>
        <dbReference type="HAMAP-Rule" id="MF_01600"/>
    </source>
</evidence>
<feature type="region of interest" description="Disordered" evidence="6">
    <location>
        <begin position="917"/>
        <end position="986"/>
    </location>
</feature>
<dbReference type="PANTHER" id="PTHR39344:SF1">
    <property type="entry name" value="UPF0182 PROTEIN SLL1060"/>
    <property type="match status" value="1"/>
</dbReference>
<name>A0A839QTI9_9MICO</name>
<feature type="transmembrane region" description="Helical" evidence="5">
    <location>
        <begin position="225"/>
        <end position="242"/>
    </location>
</feature>
<dbReference type="AlphaFoldDB" id="A0A839QTI9"/>
<keyword evidence="4 5" id="KW-0472">Membrane</keyword>
<evidence type="ECO:0000313" key="8">
    <source>
        <dbReference type="Proteomes" id="UP000568050"/>
    </source>
</evidence>
<feature type="transmembrane region" description="Helical" evidence="5">
    <location>
        <begin position="125"/>
        <end position="146"/>
    </location>
</feature>
<dbReference type="RefSeq" id="WP_183373848.1">
    <property type="nucleotide sequence ID" value="NZ_CBCSFZ010000010.1"/>
</dbReference>
<dbReference type="EMBL" id="JACHWP010000001">
    <property type="protein sequence ID" value="MBB3022080.1"/>
    <property type="molecule type" value="Genomic_DNA"/>
</dbReference>
<feature type="region of interest" description="Disordered" evidence="6">
    <location>
        <begin position="499"/>
        <end position="531"/>
    </location>
</feature>
<evidence type="ECO:0000313" key="7">
    <source>
        <dbReference type="EMBL" id="MBB3022080.1"/>
    </source>
</evidence>
<feature type="compositionally biased region" description="Low complexity" evidence="6">
    <location>
        <begin position="962"/>
        <end position="980"/>
    </location>
</feature>
<dbReference type="Proteomes" id="UP000568050">
    <property type="component" value="Unassembled WGS sequence"/>
</dbReference>
<sequence length="1025" mass="111265">MSFSVPAPGSRPRPKPSGTQEDGKSRFTPLTITLLIIGALLVALVIAAEVVTAYLWYSQLGYVDVVRTRWITQVVLFLLGAALIALPLFFTLRFAYKHRPVHPPITREEQAVEQFRQAVEPLRRLITYAVPGALGIFGGLAAARAWEPVQLAMHAKNFGTTDPIFHNDIGFYVFHLPVIDMALTVLNFIVVATAVAAVAGHFVYGGIAWGQESGISITKAARRHLGIIAFGYLLILAAQHWVERYHLLNSGHTKFEGASFTDVNALIPSKTILAVAALIVAALMLLWIIKGNWKIPAIGAGLIVLSTLAVGMAYPTLIQNFKVDPNERALEQPYIQHNIDATRAAYKIDKVKETRYEAKTDADAGALRSDASTTAQIRLMDPGVVSPTFEQREANRPYWGFEDQLSVDRYDIDGKQQDTVIGVRELRPDKLNLANRDWVTQHVVYTHGYGVAAAYGNRRQPNGEPSFFQSGVPGSGPFGDYQERVYFGRHSPDYSVVGAPKGADPQEFDYQSGGTDGKGDGSQVSNTYTGDGGPKIGNPFVRLLYAVKFREPNIFISSYVNSESQILYDRNPRDRVKKVAPYLSLDSEMYPAVVDGKLKWVIDAYTTTDRYPYAQSMDFNTVVTDAKTNGQATADQRQADVNYIRNSAKVTVDAFDGSVEIYTWDTEDPILRAWNDVFPTSHRAATKISSDLMSHLRYPSDLFKSQRHMLGQYHVTDADEFFGGQDFWQVTPDPNRAAAGQNSKDGQSTVVQPPLYLSMKMPNQDGPRFSVSTSYIPVAGQDVLMGFLAVDSETGSTAGNPADSYGDMNLLVLPTANPVSAPRQVQNTFNTNPEVSRELNLLRTGNSEVINGNLLTLPMGGGLLYVQPVYVMSSSSGGGTSYPLLRKVLVSFGDKVGYADTLDEALDAVFGGDSGANAGDAEVPTKGEAGAVEGANPAPGTDGQQPKDGATPQPSPSPTPSADPSSPAAPAPADADALTKALDDLDAAQKEADKALKDGDWAAYGEAQKKMDDAIKRAREANGKQ</sequence>
<accession>A0A839QTI9</accession>
<dbReference type="InterPro" id="IPR005372">
    <property type="entry name" value="UPF0182"/>
</dbReference>
<reference evidence="7 8" key="1">
    <citation type="submission" date="2020-08" db="EMBL/GenBank/DDBJ databases">
        <title>Sequencing the genomes of 1000 actinobacteria strains.</title>
        <authorList>
            <person name="Klenk H.-P."/>
        </authorList>
    </citation>
    <scope>NUCLEOTIDE SEQUENCE [LARGE SCALE GENOMIC DNA]</scope>
    <source>
        <strain evidence="7 8">DSM 23040</strain>
    </source>
</reference>